<dbReference type="RefSeq" id="WP_176071012.1">
    <property type="nucleotide sequence ID" value="NZ_JABWMJ010000011.1"/>
</dbReference>
<organism evidence="1 2">
    <name type="scientific">Piscinibacter koreensis</name>
    <dbReference type="NCBI Taxonomy" id="2742824"/>
    <lineage>
        <taxon>Bacteria</taxon>
        <taxon>Pseudomonadati</taxon>
        <taxon>Pseudomonadota</taxon>
        <taxon>Betaproteobacteria</taxon>
        <taxon>Burkholderiales</taxon>
        <taxon>Sphaerotilaceae</taxon>
        <taxon>Piscinibacter</taxon>
    </lineage>
</organism>
<evidence type="ECO:0008006" key="3">
    <source>
        <dbReference type="Google" id="ProtNLM"/>
    </source>
</evidence>
<evidence type="ECO:0000313" key="2">
    <source>
        <dbReference type="Proteomes" id="UP000529637"/>
    </source>
</evidence>
<protein>
    <recommendedName>
        <fullName evidence="3">Serine/threonine protein phosphatase</fullName>
    </recommendedName>
</protein>
<dbReference type="AlphaFoldDB" id="A0A7Y6TYJ7"/>
<comment type="caution">
    <text evidence="1">The sequence shown here is derived from an EMBL/GenBank/DDBJ whole genome shotgun (WGS) entry which is preliminary data.</text>
</comment>
<sequence>MSDVELEALRHSSGRPRRVDKLVLDGVEAVVKRQRPARGAWRARVVNALARAVGLPWLQAVPAHGGLEGQAVELRRLAGLATAGVRVPRVLHVDPTFFVMERLPGHSLVKLIERAAPGQRVGPWKEGLAAIADVHARGQYLSQAFARNFIATPSGLAMIDFEDDPLEAMSLEDAQARDWLAYLHSTLWLLDAPAAITRAAFEAALAPEAASIRNRVHLAAKRLGGLRRLPTRRRPWGREVVSLQALGALLASPPVSTRHT</sequence>
<reference evidence="1 2" key="1">
    <citation type="submission" date="2020-06" db="EMBL/GenBank/DDBJ databases">
        <title>Schlegella sp. ID0723 isolated from air conditioner.</title>
        <authorList>
            <person name="Kim D.Y."/>
            <person name="Kim D.-U."/>
        </authorList>
    </citation>
    <scope>NUCLEOTIDE SEQUENCE [LARGE SCALE GENOMIC DNA]</scope>
    <source>
        <strain evidence="1 2">ID0723</strain>
    </source>
</reference>
<proteinExistence type="predicted"/>
<dbReference type="Proteomes" id="UP000529637">
    <property type="component" value="Unassembled WGS sequence"/>
</dbReference>
<name>A0A7Y6TYJ7_9BURK</name>
<accession>A0A7Y6TYJ7</accession>
<dbReference type="SUPFAM" id="SSF56112">
    <property type="entry name" value="Protein kinase-like (PK-like)"/>
    <property type="match status" value="1"/>
</dbReference>
<dbReference type="EMBL" id="JABWMJ010000011">
    <property type="protein sequence ID" value="NUZ08177.1"/>
    <property type="molecule type" value="Genomic_DNA"/>
</dbReference>
<gene>
    <name evidence="1" type="ORF">HQN59_20670</name>
</gene>
<dbReference type="InterPro" id="IPR011009">
    <property type="entry name" value="Kinase-like_dom_sf"/>
</dbReference>
<keyword evidence="2" id="KW-1185">Reference proteome</keyword>
<evidence type="ECO:0000313" key="1">
    <source>
        <dbReference type="EMBL" id="NUZ08177.1"/>
    </source>
</evidence>